<sequence length="102" mass="11612">MYAVIETGGKQYRVEEGATITVERLPVAEGEQVTFDRVLFVGGDEAKVGTPVVEGAKVIGTVLEHTKDKKKIIFRYRRKQRYRVKRGHRQPITRVKIESIEA</sequence>
<evidence type="ECO:0000313" key="9">
    <source>
        <dbReference type="Proteomes" id="UP000050502"/>
    </source>
</evidence>
<dbReference type="GO" id="GO:0003735">
    <property type="term" value="F:structural constituent of ribosome"/>
    <property type="evidence" value="ECO:0007669"/>
    <property type="project" value="InterPro"/>
</dbReference>
<dbReference type="Proteomes" id="UP000037784">
    <property type="component" value="Unassembled WGS sequence"/>
</dbReference>
<dbReference type="GO" id="GO:0019843">
    <property type="term" value="F:rRNA binding"/>
    <property type="evidence" value="ECO:0007669"/>
    <property type="project" value="UniProtKB-UniRule"/>
</dbReference>
<dbReference type="HAMAP" id="MF_01363">
    <property type="entry name" value="Ribosomal_bL21"/>
    <property type="match status" value="1"/>
</dbReference>
<evidence type="ECO:0000256" key="2">
    <source>
        <dbReference type="ARBA" id="ARBA00022980"/>
    </source>
</evidence>
<dbReference type="GO" id="GO:0005840">
    <property type="term" value="C:ribosome"/>
    <property type="evidence" value="ECO:0007669"/>
    <property type="project" value="UniProtKB-KW"/>
</dbReference>
<protein>
    <recommendedName>
        <fullName evidence="4">Large ribosomal subunit protein bL21</fullName>
    </recommendedName>
</protein>
<comment type="subunit">
    <text evidence="4">Part of the 50S ribosomal subunit. Contacts protein L20.</text>
</comment>
<dbReference type="InterPro" id="IPR001787">
    <property type="entry name" value="Ribosomal_bL21"/>
</dbReference>
<dbReference type="EMBL" id="BBZA01000265">
    <property type="protein sequence ID" value="GAP64449.1"/>
    <property type="molecule type" value="Genomic_DNA"/>
</dbReference>
<evidence type="ECO:0000256" key="4">
    <source>
        <dbReference type="HAMAP-Rule" id="MF_01363"/>
    </source>
</evidence>
<dbReference type="OrthoDB" id="9813334at2"/>
<dbReference type="FunCoup" id="A0A0M8KBN5">
    <property type="interactions" value="353"/>
</dbReference>
<dbReference type="PANTHER" id="PTHR21349:SF0">
    <property type="entry name" value="LARGE RIBOSOMAL SUBUNIT PROTEIN BL21M"/>
    <property type="match status" value="1"/>
</dbReference>
<dbReference type="InParanoid" id="A0A0M8KBN5"/>
<dbReference type="InterPro" id="IPR036164">
    <property type="entry name" value="bL21-like_sf"/>
</dbReference>
<dbReference type="NCBIfam" id="TIGR00061">
    <property type="entry name" value="L21"/>
    <property type="match status" value="1"/>
</dbReference>
<reference evidence="8" key="3">
    <citation type="submission" date="2015-08" db="EMBL/GenBank/DDBJ databases">
        <title>Draft Genome Sequence of a Heterotrophic Facultative Anaerobic Bacterium Ardenticatena maritima Strain 110S.</title>
        <authorList>
            <person name="Kawaichi S."/>
            <person name="Yoshida T."/>
            <person name="Sako Y."/>
            <person name="Nakamura R."/>
        </authorList>
    </citation>
    <scope>NUCLEOTIDE SEQUENCE [LARGE SCALE GENOMIC DNA]</scope>
    <source>
        <strain evidence="8">110S</strain>
    </source>
</reference>
<dbReference type="GO" id="GO:0006412">
    <property type="term" value="P:translation"/>
    <property type="evidence" value="ECO:0007669"/>
    <property type="project" value="UniProtKB-UniRule"/>
</dbReference>
<name>A0A0M8KBN5_9CHLR</name>
<keyword evidence="4 5" id="KW-0699">rRNA-binding</keyword>
<evidence type="ECO:0000313" key="7">
    <source>
        <dbReference type="EMBL" id="KPL88377.1"/>
    </source>
</evidence>
<dbReference type="PATRIC" id="fig|872965.6.peg.1244"/>
<comment type="caution">
    <text evidence="6">The sequence shown here is derived from an EMBL/GenBank/DDBJ whole genome shotgun (WGS) entry which is preliminary data.</text>
</comment>
<dbReference type="STRING" id="872965.SE16_06050"/>
<dbReference type="GO" id="GO:0005737">
    <property type="term" value="C:cytoplasm"/>
    <property type="evidence" value="ECO:0007669"/>
    <property type="project" value="UniProtKB-ARBA"/>
</dbReference>
<dbReference type="SUPFAM" id="SSF141091">
    <property type="entry name" value="L21p-like"/>
    <property type="match status" value="1"/>
</dbReference>
<keyword evidence="3 4" id="KW-0687">Ribonucleoprotein</keyword>
<dbReference type="GO" id="GO:1990904">
    <property type="term" value="C:ribonucleoprotein complex"/>
    <property type="evidence" value="ECO:0007669"/>
    <property type="project" value="UniProtKB-KW"/>
</dbReference>
<dbReference type="InterPro" id="IPR028909">
    <property type="entry name" value="bL21-like"/>
</dbReference>
<dbReference type="AlphaFoldDB" id="A0A0M8KBN5"/>
<keyword evidence="8" id="KW-1185">Reference proteome</keyword>
<proteinExistence type="inferred from homology"/>
<evidence type="ECO:0000313" key="6">
    <source>
        <dbReference type="EMBL" id="GAP64449.1"/>
    </source>
</evidence>
<keyword evidence="4 5" id="KW-0694">RNA-binding</keyword>
<dbReference type="PANTHER" id="PTHR21349">
    <property type="entry name" value="50S RIBOSOMAL PROTEIN L21"/>
    <property type="match status" value="1"/>
</dbReference>
<evidence type="ECO:0000313" key="8">
    <source>
        <dbReference type="Proteomes" id="UP000037784"/>
    </source>
</evidence>
<reference evidence="7 9" key="2">
    <citation type="submission" date="2015-07" db="EMBL/GenBank/DDBJ databases">
        <title>Whole genome sequence of Ardenticatena maritima DSM 23922.</title>
        <authorList>
            <person name="Hemp J."/>
            <person name="Ward L.M."/>
            <person name="Pace L.A."/>
            <person name="Fischer W.W."/>
        </authorList>
    </citation>
    <scope>NUCLEOTIDE SEQUENCE [LARGE SCALE GENOMIC DNA]</scope>
    <source>
        <strain evidence="7 9">110S</strain>
    </source>
</reference>
<comment type="function">
    <text evidence="4 5">This protein binds to 23S rRNA in the presence of protein L20.</text>
</comment>
<evidence type="ECO:0000256" key="1">
    <source>
        <dbReference type="ARBA" id="ARBA00008563"/>
    </source>
</evidence>
<dbReference type="EMBL" id="LGKN01000004">
    <property type="protein sequence ID" value="KPL88377.1"/>
    <property type="molecule type" value="Genomic_DNA"/>
</dbReference>
<dbReference type="Pfam" id="PF00829">
    <property type="entry name" value="Ribosomal_L21p"/>
    <property type="match status" value="1"/>
</dbReference>
<dbReference type="Proteomes" id="UP000050502">
    <property type="component" value="Unassembled WGS sequence"/>
</dbReference>
<evidence type="ECO:0000256" key="5">
    <source>
        <dbReference type="RuleBase" id="RU000562"/>
    </source>
</evidence>
<dbReference type="RefSeq" id="WP_054494126.1">
    <property type="nucleotide sequence ID" value="NZ_BBZA01000265.1"/>
</dbReference>
<keyword evidence="2 4" id="KW-0689">Ribosomal protein</keyword>
<accession>A0A0M8KBN5</accession>
<gene>
    <name evidence="4" type="primary">rplU</name>
    <name evidence="6" type="ORF">ARMA_2872</name>
    <name evidence="7" type="ORF">SE16_06050</name>
</gene>
<comment type="similarity">
    <text evidence="1 4 5">Belongs to the bacterial ribosomal protein bL21 family.</text>
</comment>
<reference evidence="6 8" key="1">
    <citation type="journal article" date="2015" name="Genome Announc.">
        <title>Draft Genome Sequence of a Heterotrophic Facultative Anaerobic Thermophilic Bacterium, Ardenticatena maritima Strain 110ST.</title>
        <authorList>
            <person name="Kawaichi S."/>
            <person name="Yoshida T."/>
            <person name="Sako Y."/>
            <person name="Nakamura R."/>
        </authorList>
    </citation>
    <scope>NUCLEOTIDE SEQUENCE [LARGE SCALE GENOMIC DNA]</scope>
    <source>
        <strain evidence="6 8">110S</strain>
    </source>
</reference>
<organism evidence="6 8">
    <name type="scientific">Ardenticatena maritima</name>
    <dbReference type="NCBI Taxonomy" id="872965"/>
    <lineage>
        <taxon>Bacteria</taxon>
        <taxon>Bacillati</taxon>
        <taxon>Chloroflexota</taxon>
        <taxon>Ardenticatenia</taxon>
        <taxon>Ardenticatenales</taxon>
        <taxon>Ardenticatenaceae</taxon>
        <taxon>Ardenticatena</taxon>
    </lineage>
</organism>
<evidence type="ECO:0000256" key="3">
    <source>
        <dbReference type="ARBA" id="ARBA00023274"/>
    </source>
</evidence>